<evidence type="ECO:0008006" key="3">
    <source>
        <dbReference type="Google" id="ProtNLM"/>
    </source>
</evidence>
<proteinExistence type="predicted"/>
<evidence type="ECO:0000313" key="1">
    <source>
        <dbReference type="EMBL" id="GAA1069273.1"/>
    </source>
</evidence>
<gene>
    <name evidence="1" type="ORF">GCM10009663_00920</name>
</gene>
<accession>A0ABP4DR90</accession>
<dbReference type="Gene3D" id="3.40.50.720">
    <property type="entry name" value="NAD(P)-binding Rossmann-like Domain"/>
    <property type="match status" value="1"/>
</dbReference>
<reference evidence="2" key="1">
    <citation type="journal article" date="2019" name="Int. J. Syst. Evol. Microbiol.">
        <title>The Global Catalogue of Microorganisms (GCM) 10K type strain sequencing project: providing services to taxonomists for standard genome sequencing and annotation.</title>
        <authorList>
            <consortium name="The Broad Institute Genomics Platform"/>
            <consortium name="The Broad Institute Genome Sequencing Center for Infectious Disease"/>
            <person name="Wu L."/>
            <person name="Ma J."/>
        </authorList>
    </citation>
    <scope>NUCLEOTIDE SEQUENCE [LARGE SCALE GENOMIC DNA]</scope>
    <source>
        <strain evidence="2">JCM 13002</strain>
    </source>
</reference>
<keyword evidence="2" id="KW-1185">Reference proteome</keyword>
<sequence>MRDELYGFLVPHLRSGLVRSDETVVDGFDRIVDAFLGMLRGETVGKALVRV</sequence>
<organism evidence="1 2">
    <name type="scientific">Kitasatospora arboriphila</name>
    <dbReference type="NCBI Taxonomy" id="258052"/>
    <lineage>
        <taxon>Bacteria</taxon>
        <taxon>Bacillati</taxon>
        <taxon>Actinomycetota</taxon>
        <taxon>Actinomycetes</taxon>
        <taxon>Kitasatosporales</taxon>
        <taxon>Streptomycetaceae</taxon>
        <taxon>Kitasatospora</taxon>
    </lineage>
</organism>
<dbReference type="Gene3D" id="3.90.180.10">
    <property type="entry name" value="Medium-chain alcohol dehydrogenases, catalytic domain"/>
    <property type="match status" value="1"/>
</dbReference>
<evidence type="ECO:0000313" key="2">
    <source>
        <dbReference type="Proteomes" id="UP001499987"/>
    </source>
</evidence>
<name>A0ABP4DR90_9ACTN</name>
<protein>
    <recommendedName>
        <fullName evidence="3">Oxidoreductase</fullName>
    </recommendedName>
</protein>
<dbReference type="EMBL" id="BAAALD010000001">
    <property type="protein sequence ID" value="GAA1069273.1"/>
    <property type="molecule type" value="Genomic_DNA"/>
</dbReference>
<dbReference type="Proteomes" id="UP001499987">
    <property type="component" value="Unassembled WGS sequence"/>
</dbReference>
<comment type="caution">
    <text evidence="1">The sequence shown here is derived from an EMBL/GenBank/DDBJ whole genome shotgun (WGS) entry which is preliminary data.</text>
</comment>